<evidence type="ECO:0000259" key="1">
    <source>
        <dbReference type="Pfam" id="PF13490"/>
    </source>
</evidence>
<dbReference type="EMBL" id="CP019239">
    <property type="protein sequence ID" value="APW44598.1"/>
    <property type="molecule type" value="Genomic_DNA"/>
</dbReference>
<dbReference type="eggNOG" id="ENOG5032BU1">
    <property type="taxonomic scope" value="Bacteria"/>
</dbReference>
<sequence length="70" mass="8133">MTPLKRTCKEVAALLVAREDRDLPLADRLALRLHMVICDACPRFERQMLAMRNSMQQWRNYTVSDPSQDG</sequence>
<reference evidence="2 3" key="1">
    <citation type="submission" date="2017-01" db="EMBL/GenBank/DDBJ databases">
        <authorList>
            <person name="Mah S.A."/>
            <person name="Swanson W.J."/>
            <person name="Moy G.W."/>
            <person name="Vacquier V.D."/>
        </authorList>
    </citation>
    <scope>NUCLEOTIDE SEQUENCE [LARGE SCALE GENOMIC DNA]</scope>
    <source>
        <strain evidence="2 3">DSM 22694</strain>
    </source>
</reference>
<proteinExistence type="predicted"/>
<dbReference type="RefSeq" id="WP_029708292.1">
    <property type="nucleotide sequence ID" value="NZ_CP019239.1"/>
</dbReference>
<dbReference type="AlphaFoldDB" id="A0A1P8KF77"/>
<protein>
    <recommendedName>
        <fullName evidence="1">Putative zinc-finger domain-containing protein</fullName>
    </recommendedName>
</protein>
<gene>
    <name evidence="2" type="ORF">RS694_20125</name>
</gene>
<dbReference type="Pfam" id="PF13490">
    <property type="entry name" value="zf-HC2"/>
    <property type="match status" value="1"/>
</dbReference>
<feature type="domain" description="Putative zinc-finger" evidence="1">
    <location>
        <begin position="8"/>
        <end position="41"/>
    </location>
</feature>
<evidence type="ECO:0000313" key="3">
    <source>
        <dbReference type="Proteomes" id="UP000186110"/>
    </source>
</evidence>
<evidence type="ECO:0000313" key="2">
    <source>
        <dbReference type="EMBL" id="APW44598.1"/>
    </source>
</evidence>
<dbReference type="STRING" id="1484693.RS694_20125"/>
<dbReference type="Proteomes" id="UP000186110">
    <property type="component" value="Chromosome"/>
</dbReference>
<accession>A0A1P8KF77</accession>
<dbReference type="InterPro" id="IPR027383">
    <property type="entry name" value="Znf_put"/>
</dbReference>
<dbReference type="KEGG" id="rsb:RS694_20125"/>
<organism evidence="2 3">
    <name type="scientific">Rhodoferax saidenbachensis</name>
    <dbReference type="NCBI Taxonomy" id="1484693"/>
    <lineage>
        <taxon>Bacteria</taxon>
        <taxon>Pseudomonadati</taxon>
        <taxon>Pseudomonadota</taxon>
        <taxon>Betaproteobacteria</taxon>
        <taxon>Burkholderiales</taxon>
        <taxon>Comamonadaceae</taxon>
        <taxon>Rhodoferax</taxon>
    </lineage>
</organism>
<name>A0A1P8KF77_9BURK</name>
<keyword evidence="3" id="KW-1185">Reference proteome</keyword>